<comment type="similarity">
    <text evidence="6">Belongs to the ribulose-phosphate 3-epimerase family.</text>
</comment>
<evidence type="ECO:0000256" key="3">
    <source>
        <dbReference type="ARBA" id="ARBA00001941"/>
    </source>
</evidence>
<evidence type="ECO:0000313" key="11">
    <source>
        <dbReference type="Proteomes" id="UP000361836"/>
    </source>
</evidence>
<reference evidence="10 11" key="1">
    <citation type="submission" date="2019-10" db="EMBL/GenBank/DDBJ databases">
        <authorList>
            <person name="Wolf R A."/>
        </authorList>
    </citation>
    <scope>NUCLEOTIDE SEQUENCE [LARGE SCALE GENOMIC DNA]</scope>
    <source>
        <strain evidence="10">Collinsella_aerofaciens_MC2</strain>
    </source>
</reference>
<keyword evidence="9 10" id="KW-0413">Isomerase</keyword>
<organism evidence="10 11">
    <name type="scientific">Collinsella aerofaciens</name>
    <dbReference type="NCBI Taxonomy" id="74426"/>
    <lineage>
        <taxon>Bacteria</taxon>
        <taxon>Bacillati</taxon>
        <taxon>Actinomycetota</taxon>
        <taxon>Coriobacteriia</taxon>
        <taxon>Coriobacteriales</taxon>
        <taxon>Coriobacteriaceae</taxon>
        <taxon>Collinsella</taxon>
    </lineage>
</organism>
<keyword evidence="8" id="KW-0479">Metal-binding</keyword>
<dbReference type="AlphaFoldDB" id="A0A5K1IZQ8"/>
<evidence type="ECO:0000256" key="1">
    <source>
        <dbReference type="ARBA" id="ARBA00001782"/>
    </source>
</evidence>
<evidence type="ECO:0000256" key="4">
    <source>
        <dbReference type="ARBA" id="ARBA00001947"/>
    </source>
</evidence>
<comment type="cofactor">
    <cofactor evidence="3">
        <name>Co(2+)</name>
        <dbReference type="ChEBI" id="CHEBI:48828"/>
    </cofactor>
</comment>
<evidence type="ECO:0000256" key="2">
    <source>
        <dbReference type="ARBA" id="ARBA00001936"/>
    </source>
</evidence>
<dbReference type="SUPFAM" id="SSF51366">
    <property type="entry name" value="Ribulose-phoshate binding barrel"/>
    <property type="match status" value="1"/>
</dbReference>
<name>A0A5K1IZQ8_9ACTN</name>
<dbReference type="Proteomes" id="UP000361836">
    <property type="component" value="Unassembled WGS sequence"/>
</dbReference>
<gene>
    <name evidence="10" type="primary">rpe_1</name>
    <name evidence="10" type="ORF">KCJAJFAP_00166</name>
</gene>
<evidence type="ECO:0000256" key="6">
    <source>
        <dbReference type="ARBA" id="ARBA00009541"/>
    </source>
</evidence>
<dbReference type="RefSeq" id="WP_117821519.1">
    <property type="nucleotide sequence ID" value="NZ_CAAKNU010000062.1"/>
</dbReference>
<evidence type="ECO:0000256" key="9">
    <source>
        <dbReference type="ARBA" id="ARBA00023235"/>
    </source>
</evidence>
<dbReference type="PROSITE" id="PS01086">
    <property type="entry name" value="RIBUL_P_3_EPIMER_2"/>
    <property type="match status" value="1"/>
</dbReference>
<dbReference type="PANTHER" id="PTHR11749">
    <property type="entry name" value="RIBULOSE-5-PHOSPHATE-3-EPIMERASE"/>
    <property type="match status" value="1"/>
</dbReference>
<dbReference type="CDD" id="cd00429">
    <property type="entry name" value="RPE"/>
    <property type="match status" value="1"/>
</dbReference>
<comment type="cofactor">
    <cofactor evidence="2">
        <name>Mn(2+)</name>
        <dbReference type="ChEBI" id="CHEBI:29035"/>
    </cofactor>
</comment>
<dbReference type="EC" id="5.1.3.1" evidence="7"/>
<dbReference type="InterPro" id="IPR013785">
    <property type="entry name" value="Aldolase_TIM"/>
</dbReference>
<comment type="catalytic activity">
    <reaction evidence="1">
        <text>D-ribulose 5-phosphate = D-xylulose 5-phosphate</text>
        <dbReference type="Rhea" id="RHEA:13677"/>
        <dbReference type="ChEBI" id="CHEBI:57737"/>
        <dbReference type="ChEBI" id="CHEBI:58121"/>
        <dbReference type="EC" id="5.1.3.1"/>
    </reaction>
</comment>
<protein>
    <recommendedName>
        <fullName evidence="7">ribulose-phosphate 3-epimerase</fullName>
        <ecNumber evidence="7">5.1.3.1</ecNumber>
    </recommendedName>
</protein>
<proteinExistence type="inferred from homology"/>
<dbReference type="FunFam" id="3.20.20.70:FF:000004">
    <property type="entry name" value="Ribulose-phosphate 3-epimerase"/>
    <property type="match status" value="1"/>
</dbReference>
<comment type="cofactor">
    <cofactor evidence="4">
        <name>Zn(2+)</name>
        <dbReference type="ChEBI" id="CHEBI:29105"/>
    </cofactor>
</comment>
<dbReference type="InterPro" id="IPR011060">
    <property type="entry name" value="RibuloseP-bd_barrel"/>
</dbReference>
<evidence type="ECO:0000256" key="7">
    <source>
        <dbReference type="ARBA" id="ARBA00013188"/>
    </source>
</evidence>
<dbReference type="NCBIfam" id="NF004076">
    <property type="entry name" value="PRK05581.1-4"/>
    <property type="match status" value="1"/>
</dbReference>
<evidence type="ECO:0000256" key="5">
    <source>
        <dbReference type="ARBA" id="ARBA00001954"/>
    </source>
</evidence>
<evidence type="ECO:0000256" key="8">
    <source>
        <dbReference type="ARBA" id="ARBA00022723"/>
    </source>
</evidence>
<evidence type="ECO:0000313" key="10">
    <source>
        <dbReference type="EMBL" id="VWL95309.1"/>
    </source>
</evidence>
<keyword evidence="11" id="KW-1185">Reference proteome</keyword>
<dbReference type="GO" id="GO:0004750">
    <property type="term" value="F:D-ribulose-phosphate 3-epimerase activity"/>
    <property type="evidence" value="ECO:0007669"/>
    <property type="project" value="UniProtKB-EC"/>
</dbReference>
<dbReference type="EMBL" id="CABWIE010000019">
    <property type="protein sequence ID" value="VWL95309.1"/>
    <property type="molecule type" value="Genomic_DNA"/>
</dbReference>
<dbReference type="GO" id="GO:0005737">
    <property type="term" value="C:cytoplasm"/>
    <property type="evidence" value="ECO:0007669"/>
    <property type="project" value="UniProtKB-ARBA"/>
</dbReference>
<accession>A0A5K1IZQ8</accession>
<sequence length="217" mass="23543">MLLCPSLMCADYGNLRATVEELDAAGIDIFHCDVMDGSFVPNFAMGLEDIKAVRAATNKLVDVHLMVENPASKVELFAAAGADIIYIHPESERYVVKTLAAIKSLGKSAGIAVNPDTSISEVEEMLNLCDYVMVMTVNPGFAGQSFIEFTNDKVRRLAALKERFGFELMIDGACSPERVRDLSAIGADGFILGTSALFGKDAGYEECLRRLRAGEVY</sequence>
<dbReference type="InterPro" id="IPR000056">
    <property type="entry name" value="Ribul_P_3_epim-like"/>
</dbReference>
<dbReference type="GO" id="GO:0005975">
    <property type="term" value="P:carbohydrate metabolic process"/>
    <property type="evidence" value="ECO:0007669"/>
    <property type="project" value="InterPro"/>
</dbReference>
<dbReference type="Gene3D" id="3.20.20.70">
    <property type="entry name" value="Aldolase class I"/>
    <property type="match status" value="1"/>
</dbReference>
<dbReference type="GO" id="GO:0046872">
    <property type="term" value="F:metal ion binding"/>
    <property type="evidence" value="ECO:0007669"/>
    <property type="project" value="UniProtKB-KW"/>
</dbReference>
<dbReference type="Pfam" id="PF00834">
    <property type="entry name" value="Ribul_P_3_epim"/>
    <property type="match status" value="1"/>
</dbReference>
<comment type="cofactor">
    <cofactor evidence="5">
        <name>Fe(2+)</name>
        <dbReference type="ChEBI" id="CHEBI:29033"/>
    </cofactor>
</comment>